<sequence length="59" mass="6889">MEDIEYYEMIDRVCEDLARNAKYGYDINIDFLNRGGLETQRRLKAARDEVDTEATEVIG</sequence>
<gene>
    <name evidence="1" type="ORF">NN4_19510</name>
</gene>
<comment type="caution">
    <text evidence="1">The sequence shown here is derived from an EMBL/GenBank/DDBJ whole genome shotgun (WGS) entry which is preliminary data.</text>
</comment>
<protein>
    <submittedName>
        <fullName evidence="1">Uncharacterized protein</fullName>
    </submittedName>
</protein>
<dbReference type="EMBL" id="BJXA01000009">
    <property type="protein sequence ID" value="GEM37432.1"/>
    <property type="molecule type" value="Genomic_DNA"/>
</dbReference>
<organism evidence="1 2">
    <name type="scientific">Nocardia ninae NBRC 108245</name>
    <dbReference type="NCBI Taxonomy" id="1210091"/>
    <lineage>
        <taxon>Bacteria</taxon>
        <taxon>Bacillati</taxon>
        <taxon>Actinomycetota</taxon>
        <taxon>Actinomycetes</taxon>
        <taxon>Mycobacteriales</taxon>
        <taxon>Nocardiaceae</taxon>
        <taxon>Nocardia</taxon>
    </lineage>
</organism>
<proteinExistence type="predicted"/>
<dbReference type="RefSeq" id="WP_147129573.1">
    <property type="nucleotide sequence ID" value="NZ_BJXA01000009.1"/>
</dbReference>
<evidence type="ECO:0000313" key="1">
    <source>
        <dbReference type="EMBL" id="GEM37432.1"/>
    </source>
</evidence>
<accession>A0A511M9U1</accession>
<keyword evidence="2" id="KW-1185">Reference proteome</keyword>
<dbReference type="AlphaFoldDB" id="A0A511M9U1"/>
<name>A0A511M9U1_9NOCA</name>
<dbReference type="Proteomes" id="UP000321424">
    <property type="component" value="Unassembled WGS sequence"/>
</dbReference>
<reference evidence="1 2" key="1">
    <citation type="submission" date="2019-07" db="EMBL/GenBank/DDBJ databases">
        <title>Whole genome shotgun sequence of Nocardia ninae NBRC 108245.</title>
        <authorList>
            <person name="Hosoyama A."/>
            <person name="Uohara A."/>
            <person name="Ohji S."/>
            <person name="Ichikawa N."/>
        </authorList>
    </citation>
    <scope>NUCLEOTIDE SEQUENCE [LARGE SCALE GENOMIC DNA]</scope>
    <source>
        <strain evidence="1 2">NBRC 108245</strain>
    </source>
</reference>
<evidence type="ECO:0000313" key="2">
    <source>
        <dbReference type="Proteomes" id="UP000321424"/>
    </source>
</evidence>